<accession>A0AAJ4TH50</accession>
<feature type="domain" description="DUF6484" evidence="1">
    <location>
        <begin position="43"/>
        <end position="99"/>
    </location>
</feature>
<gene>
    <name evidence="2" type="ORF">KOF27_12965</name>
</gene>
<name>A0AAJ4TH50_PRORE</name>
<dbReference type="AlphaFoldDB" id="A0AAJ4TH50"/>
<organism evidence="2 3">
    <name type="scientific">Providencia rettgeri</name>
    <dbReference type="NCBI Taxonomy" id="587"/>
    <lineage>
        <taxon>Bacteria</taxon>
        <taxon>Pseudomonadati</taxon>
        <taxon>Pseudomonadota</taxon>
        <taxon>Gammaproteobacteria</taxon>
        <taxon>Enterobacterales</taxon>
        <taxon>Morganellaceae</taxon>
        <taxon>Providencia</taxon>
    </lineage>
</organism>
<dbReference type="Proteomes" id="UP000682358">
    <property type="component" value="Chromosome"/>
</dbReference>
<protein>
    <submittedName>
        <fullName evidence="2">DUF6484 domain-containing protein</fullName>
    </submittedName>
</protein>
<proteinExistence type="predicted"/>
<reference evidence="2" key="1">
    <citation type="submission" date="2021-06" db="EMBL/GenBank/DDBJ databases">
        <title>Emergence of genetically related NDM-1-producing Providencia rettgeri strains in Argentina.</title>
        <authorList>
            <person name="Pasteran F."/>
            <person name="Meo A."/>
            <person name="Gomez S."/>
            <person name="Derdoy L."/>
            <person name="Albronoz E."/>
            <person name="Faccone D."/>
            <person name="Guerriero L."/>
            <person name="Archuby D."/>
            <person name="Tarzia A."/>
            <person name="Lopez M."/>
            <person name="Corso A."/>
        </authorList>
    </citation>
    <scope>NUCLEOTIDE SEQUENCE</scope>
    <source>
        <strain evidence="2">PreM15628</strain>
    </source>
</reference>
<evidence type="ECO:0000313" key="3">
    <source>
        <dbReference type="Proteomes" id="UP000682358"/>
    </source>
</evidence>
<dbReference type="EMBL" id="CP076405">
    <property type="protein sequence ID" value="QWQ19533.2"/>
    <property type="molecule type" value="Genomic_DNA"/>
</dbReference>
<evidence type="ECO:0000259" key="1">
    <source>
        <dbReference type="Pfam" id="PF20093"/>
    </source>
</evidence>
<sequence length="185" mass="20429">MTKLSITNEIRPNDPSLLDEIIEQTEPLSLAEEQARLPSIQLARLVSYSEKSVFIVLNEIDTPILALSLAPIVESDIGKICAIQFINGNKQNPLIMGLIQQNNHSMILPETPLNNMMFSSPEHGQLHIQASESITLQCGESSLTLTADGFVQIKALYIDNYASATNRIKGGSVQVNWRGLGIWSW</sequence>
<dbReference type="Pfam" id="PF20093">
    <property type="entry name" value="DUF6484"/>
    <property type="match status" value="1"/>
</dbReference>
<dbReference type="InterPro" id="IPR045506">
    <property type="entry name" value="DUF6484"/>
</dbReference>
<evidence type="ECO:0000313" key="2">
    <source>
        <dbReference type="EMBL" id="QWQ19533.2"/>
    </source>
</evidence>